<keyword evidence="10" id="KW-0902">Two-component regulatory system</keyword>
<evidence type="ECO:0000259" key="15">
    <source>
        <dbReference type="PROSITE" id="PS50110"/>
    </source>
</evidence>
<dbReference type="FunFam" id="3.30.565.10:FF:000010">
    <property type="entry name" value="Sensor histidine kinase RcsC"/>
    <property type="match status" value="1"/>
</dbReference>
<evidence type="ECO:0000256" key="5">
    <source>
        <dbReference type="ARBA" id="ARBA00022553"/>
    </source>
</evidence>
<dbReference type="SMART" id="SM00448">
    <property type="entry name" value="REC"/>
    <property type="match status" value="1"/>
</dbReference>
<dbReference type="SUPFAM" id="SSF47226">
    <property type="entry name" value="Histidine-containing phosphotransfer domain, HPT domain"/>
    <property type="match status" value="1"/>
</dbReference>
<dbReference type="Gene3D" id="3.40.50.2300">
    <property type="match status" value="1"/>
</dbReference>
<dbReference type="Proteomes" id="UP000595224">
    <property type="component" value="Chromosome"/>
</dbReference>
<dbReference type="SMART" id="SM00387">
    <property type="entry name" value="HATPase_c"/>
    <property type="match status" value="1"/>
</dbReference>
<dbReference type="InterPro" id="IPR004358">
    <property type="entry name" value="Sig_transdc_His_kin-like_C"/>
</dbReference>
<dbReference type="EC" id="2.7.13.3" evidence="3"/>
<dbReference type="InterPro" id="IPR011006">
    <property type="entry name" value="CheY-like_superfamily"/>
</dbReference>
<dbReference type="InterPro" id="IPR036097">
    <property type="entry name" value="HisK_dim/P_sf"/>
</dbReference>
<dbReference type="RefSeq" id="WP_198443016.1">
    <property type="nucleotide sequence ID" value="NZ_CBCSHE010000010.1"/>
</dbReference>
<feature type="modified residue" description="4-aspartylphosphate" evidence="13">
    <location>
        <position position="445"/>
    </location>
</feature>
<dbReference type="PROSITE" id="PS50894">
    <property type="entry name" value="HPT"/>
    <property type="match status" value="1"/>
</dbReference>
<dbReference type="SUPFAM" id="SSF55874">
    <property type="entry name" value="ATPase domain of HSP90 chaperone/DNA topoisomerase II/histidine kinase"/>
    <property type="match status" value="1"/>
</dbReference>
<evidence type="ECO:0000256" key="8">
    <source>
        <dbReference type="ARBA" id="ARBA00022840"/>
    </source>
</evidence>
<keyword evidence="4" id="KW-1003">Cell membrane</keyword>
<dbReference type="SUPFAM" id="SSF52172">
    <property type="entry name" value="CheY-like"/>
    <property type="match status" value="1"/>
</dbReference>
<dbReference type="PROSITE" id="PS50109">
    <property type="entry name" value="HIS_KIN"/>
    <property type="match status" value="1"/>
</dbReference>
<gene>
    <name evidence="17" type="ORF">IWA51_02455</name>
</gene>
<evidence type="ECO:0000256" key="13">
    <source>
        <dbReference type="PROSITE-ProRule" id="PRU00169"/>
    </source>
</evidence>
<dbReference type="Gene3D" id="1.10.287.130">
    <property type="match status" value="1"/>
</dbReference>
<dbReference type="CDD" id="cd00082">
    <property type="entry name" value="HisKA"/>
    <property type="match status" value="1"/>
</dbReference>
<dbReference type="Pfam" id="PF02518">
    <property type="entry name" value="HATPase_c"/>
    <property type="match status" value="1"/>
</dbReference>
<evidence type="ECO:0000256" key="7">
    <source>
        <dbReference type="ARBA" id="ARBA00022741"/>
    </source>
</evidence>
<dbReference type="GO" id="GO:0005524">
    <property type="term" value="F:ATP binding"/>
    <property type="evidence" value="ECO:0007669"/>
    <property type="project" value="UniProtKB-KW"/>
</dbReference>
<dbReference type="EMBL" id="CP064936">
    <property type="protein sequence ID" value="QQA01497.1"/>
    <property type="molecule type" value="Genomic_DNA"/>
</dbReference>
<evidence type="ECO:0000256" key="10">
    <source>
        <dbReference type="ARBA" id="ARBA00023012"/>
    </source>
</evidence>
<feature type="domain" description="Response regulatory" evidence="15">
    <location>
        <begin position="395"/>
        <end position="510"/>
    </location>
</feature>
<dbReference type="PANTHER" id="PTHR45339">
    <property type="entry name" value="HYBRID SIGNAL TRANSDUCTION HISTIDINE KINASE J"/>
    <property type="match status" value="1"/>
</dbReference>
<organism evidence="17 18">
    <name type="scientific">Treponema peruense</name>
    <dbReference type="NCBI Taxonomy" id="2787628"/>
    <lineage>
        <taxon>Bacteria</taxon>
        <taxon>Pseudomonadati</taxon>
        <taxon>Spirochaetota</taxon>
        <taxon>Spirochaetia</taxon>
        <taxon>Spirochaetales</taxon>
        <taxon>Treponemataceae</taxon>
        <taxon>Treponema</taxon>
    </lineage>
</organism>
<feature type="domain" description="Histidine kinase" evidence="14">
    <location>
        <begin position="15"/>
        <end position="231"/>
    </location>
</feature>
<keyword evidence="18" id="KW-1185">Reference proteome</keyword>
<keyword evidence="9" id="KW-1133">Transmembrane helix</keyword>
<feature type="domain" description="HPt" evidence="16">
    <location>
        <begin position="547"/>
        <end position="646"/>
    </location>
</feature>
<evidence type="ECO:0000313" key="18">
    <source>
        <dbReference type="Proteomes" id="UP000595224"/>
    </source>
</evidence>
<dbReference type="AlphaFoldDB" id="A0A7T3V5D4"/>
<proteinExistence type="predicted"/>
<dbReference type="SMART" id="SM00388">
    <property type="entry name" value="HisKA"/>
    <property type="match status" value="1"/>
</dbReference>
<dbReference type="KEGG" id="tper:IWA51_02455"/>
<reference evidence="17 18" key="1">
    <citation type="submission" date="2020-11" db="EMBL/GenBank/DDBJ databases">
        <title>Treponema Peruensis nv. sp., first commensal Treponema isolated from human feces.</title>
        <authorList>
            <person name="Belkhou C."/>
            <person name="Raes J."/>
        </authorList>
    </citation>
    <scope>NUCLEOTIDE SEQUENCE [LARGE SCALE GENOMIC DNA]</scope>
    <source>
        <strain evidence="17 18">RCC2812</strain>
    </source>
</reference>
<evidence type="ECO:0000256" key="9">
    <source>
        <dbReference type="ARBA" id="ARBA00022989"/>
    </source>
</evidence>
<dbReference type="InterPro" id="IPR001789">
    <property type="entry name" value="Sig_transdc_resp-reg_receiver"/>
</dbReference>
<dbReference type="PANTHER" id="PTHR45339:SF1">
    <property type="entry name" value="HYBRID SIGNAL TRANSDUCTION HISTIDINE KINASE J"/>
    <property type="match status" value="1"/>
</dbReference>
<comment type="subcellular location">
    <subcellularLocation>
        <location evidence="2">Cell membrane</location>
        <topology evidence="2">Multi-pass membrane protein</topology>
    </subcellularLocation>
</comment>
<dbReference type="CDD" id="cd16922">
    <property type="entry name" value="HATPase_EvgS-ArcB-TorS-like"/>
    <property type="match status" value="1"/>
</dbReference>
<dbReference type="PRINTS" id="PR00344">
    <property type="entry name" value="BCTRLSENSOR"/>
</dbReference>
<evidence type="ECO:0000259" key="14">
    <source>
        <dbReference type="PROSITE" id="PS50109"/>
    </source>
</evidence>
<dbReference type="InterPro" id="IPR003661">
    <property type="entry name" value="HisK_dim/P_dom"/>
</dbReference>
<dbReference type="Pfam" id="PF00512">
    <property type="entry name" value="HisKA"/>
    <property type="match status" value="1"/>
</dbReference>
<evidence type="ECO:0000259" key="16">
    <source>
        <dbReference type="PROSITE" id="PS50894"/>
    </source>
</evidence>
<name>A0A7T3V5D4_9SPIR</name>
<dbReference type="Gene3D" id="3.30.565.10">
    <property type="entry name" value="Histidine kinase-like ATPase, C-terminal domain"/>
    <property type="match status" value="1"/>
</dbReference>
<dbReference type="GO" id="GO:0005886">
    <property type="term" value="C:plasma membrane"/>
    <property type="evidence" value="ECO:0007669"/>
    <property type="project" value="UniProtKB-SubCell"/>
</dbReference>
<evidence type="ECO:0000256" key="3">
    <source>
        <dbReference type="ARBA" id="ARBA00012438"/>
    </source>
</evidence>
<keyword evidence="7" id="KW-0547">Nucleotide-binding</keyword>
<dbReference type="InterPro" id="IPR005467">
    <property type="entry name" value="His_kinase_dom"/>
</dbReference>
<accession>A0A7T3V5D4</accession>
<dbReference type="CDD" id="cd17546">
    <property type="entry name" value="REC_hyHK_CKI1_RcsC-like"/>
    <property type="match status" value="1"/>
</dbReference>
<dbReference type="SUPFAM" id="SSF47384">
    <property type="entry name" value="Homodimeric domain of signal transducing histidine kinase"/>
    <property type="match status" value="1"/>
</dbReference>
<dbReference type="InterPro" id="IPR036890">
    <property type="entry name" value="HATPase_C_sf"/>
</dbReference>
<evidence type="ECO:0000256" key="12">
    <source>
        <dbReference type="PROSITE-ProRule" id="PRU00110"/>
    </source>
</evidence>
<evidence type="ECO:0000313" key="17">
    <source>
        <dbReference type="EMBL" id="QQA01497.1"/>
    </source>
</evidence>
<evidence type="ECO:0000256" key="11">
    <source>
        <dbReference type="ARBA" id="ARBA00023136"/>
    </source>
</evidence>
<dbReference type="Pfam" id="PF00072">
    <property type="entry name" value="Response_reg"/>
    <property type="match status" value="1"/>
</dbReference>
<sequence>MDINSIEAGSRLLASTLHEIRTPIQTIISSAELLEATSLNTEQTEYTRQIELSANALLQLANDVLDFTKMQTSSFKLECIPYDAATLTERVVDTVCMEAFKKGLEVITDIDPALPSSIMGDPVRIQQVILNLVKNAVKFTEKGFILVRVSVNKAKALFEIIDSGIGIPKEKQNLVFNEFYQIDSSTARRSYGTGLGLAICHNLVKMMGGTIGVLQNPSGGSNFWFSVPFESAEITQTDEQKTPSLKDNIFVIESSALARKALARKLSVLTQGMVVCAKNCSEAEHILSEAKYNDVKFSTALSVLPESDEESALLANNLSCSPHLRNAEFLLMVPEGTNETRSIPGIRGFFSGVIRKPIKREQLKNILSHENSMQIHTAQEQFGSQPFPKIAKGLVILIAEDHPVNRKLLQTFVERFGAEIFLAEDGIEAVEQTERHPEIDMIFMDILMPRKNGLDATVEIRKKGYRGIIVACTANNDPSIFDSYKEIGINDILIKPFKKDQIQQTIEKWNSLLTFQDKNDILSLVSVYNMASKLWDVVDFMDTTGNDPELSVSVMDEYMDQTRSILVKLKEEVAKQYPDFQTIELYLHTLKGSSMSVSANKFSSYSQKMQKSISEKNMVEFEATRTEFALDFLRLTDIVEKWKSSL</sequence>
<keyword evidence="6" id="KW-0812">Transmembrane</keyword>
<comment type="catalytic activity">
    <reaction evidence="1">
        <text>ATP + protein L-histidine = ADP + protein N-phospho-L-histidine.</text>
        <dbReference type="EC" id="2.7.13.3"/>
    </reaction>
</comment>
<evidence type="ECO:0000256" key="6">
    <source>
        <dbReference type="ARBA" id="ARBA00022692"/>
    </source>
</evidence>
<evidence type="ECO:0000256" key="1">
    <source>
        <dbReference type="ARBA" id="ARBA00000085"/>
    </source>
</evidence>
<keyword evidence="8" id="KW-0067">ATP-binding</keyword>
<keyword evidence="11" id="KW-0472">Membrane</keyword>
<keyword evidence="5 13" id="KW-0597">Phosphoprotein</keyword>
<protein>
    <recommendedName>
        <fullName evidence="3">histidine kinase</fullName>
        <ecNumber evidence="3">2.7.13.3</ecNumber>
    </recommendedName>
</protein>
<feature type="modified residue" description="Phosphohistidine" evidence="12">
    <location>
        <position position="588"/>
    </location>
</feature>
<dbReference type="Gene3D" id="1.20.120.160">
    <property type="entry name" value="HPT domain"/>
    <property type="match status" value="1"/>
</dbReference>
<evidence type="ECO:0000256" key="4">
    <source>
        <dbReference type="ARBA" id="ARBA00022475"/>
    </source>
</evidence>
<dbReference type="InterPro" id="IPR008207">
    <property type="entry name" value="Sig_transdc_His_kin_Hpt_dom"/>
</dbReference>
<dbReference type="GO" id="GO:0000155">
    <property type="term" value="F:phosphorelay sensor kinase activity"/>
    <property type="evidence" value="ECO:0007669"/>
    <property type="project" value="InterPro"/>
</dbReference>
<evidence type="ECO:0000256" key="2">
    <source>
        <dbReference type="ARBA" id="ARBA00004651"/>
    </source>
</evidence>
<dbReference type="PROSITE" id="PS50110">
    <property type="entry name" value="RESPONSE_REGULATORY"/>
    <property type="match status" value="1"/>
</dbReference>
<dbReference type="InterPro" id="IPR036641">
    <property type="entry name" value="HPT_dom_sf"/>
</dbReference>
<dbReference type="InterPro" id="IPR003594">
    <property type="entry name" value="HATPase_dom"/>
</dbReference>